<comment type="function">
    <text evidence="1">Golgi membrane protein involved in vesicular trafficking and spindle migration.</text>
</comment>
<name>A0AAV5QHT0_9ASCO</name>
<organism evidence="12 13">
    <name type="scientific">Saccharomycopsis crataegensis</name>
    <dbReference type="NCBI Taxonomy" id="43959"/>
    <lineage>
        <taxon>Eukaryota</taxon>
        <taxon>Fungi</taxon>
        <taxon>Dikarya</taxon>
        <taxon>Ascomycota</taxon>
        <taxon>Saccharomycotina</taxon>
        <taxon>Saccharomycetes</taxon>
        <taxon>Saccharomycopsidaceae</taxon>
        <taxon>Saccharomycopsis</taxon>
    </lineage>
</organism>
<dbReference type="InterPro" id="IPR032816">
    <property type="entry name" value="VTT_dom"/>
</dbReference>
<comment type="caution">
    <text evidence="12">The sequence shown here is derived from an EMBL/GenBank/DDBJ whole genome shotgun (WGS) entry which is preliminary data.</text>
</comment>
<gene>
    <name evidence="12" type="ORF">DASC09_015290</name>
</gene>
<keyword evidence="8" id="KW-0333">Golgi apparatus</keyword>
<evidence type="ECO:0000259" key="11">
    <source>
        <dbReference type="Pfam" id="PF09335"/>
    </source>
</evidence>
<dbReference type="GO" id="GO:0000139">
    <property type="term" value="C:Golgi membrane"/>
    <property type="evidence" value="ECO:0007669"/>
    <property type="project" value="UniProtKB-SubCell"/>
</dbReference>
<sequence length="290" mass="32533">MERSRLRRLRENIIAGLRKASRYGTHWYSRQSLATKIAAMMMVMVVSIMAIVIIANYETFMAMLVTLSKEIRESKYGEFIIFGLIIVCSFPPIIGLSTLCSITGMAYGMSFKGWFIVASGTAVGSTLSFLLFKYLLSKRAQKFLDSSKLFLAFATVLGQDKDKFLILCLLQLCPRPYSITNAAFAAIPQLDALSFLLSGLIASPKYLIMIFVGYKMEHIGQNKDFKTRLIDFIIIFLTNTIAFATSWLIYKKTREKLAALGGDISDEDDEDGLPLVSSLNTNGEYEEFEV</sequence>
<feature type="transmembrane region" description="Helical" evidence="10">
    <location>
        <begin position="113"/>
        <end position="136"/>
    </location>
</feature>
<accession>A0AAV5QHT0</accession>
<evidence type="ECO:0000256" key="5">
    <source>
        <dbReference type="ARBA" id="ARBA00020673"/>
    </source>
</evidence>
<feature type="transmembrane region" description="Helical" evidence="10">
    <location>
        <begin position="192"/>
        <end position="212"/>
    </location>
</feature>
<dbReference type="Pfam" id="PF09335">
    <property type="entry name" value="VTT_dom"/>
    <property type="match status" value="1"/>
</dbReference>
<dbReference type="AlphaFoldDB" id="A0AAV5QHT0"/>
<evidence type="ECO:0000256" key="4">
    <source>
        <dbReference type="ARBA" id="ARBA00013533"/>
    </source>
</evidence>
<protein>
    <recommendedName>
        <fullName evidence="4">Golgi apparatus membrane protein TVP38</fullName>
    </recommendedName>
    <alternativeName>
        <fullName evidence="5">Golgi apparatus membrane protein tvp38</fullName>
    </alternativeName>
</protein>
<feature type="transmembrane region" description="Helical" evidence="10">
    <location>
        <begin position="37"/>
        <end position="67"/>
    </location>
</feature>
<keyword evidence="7 10" id="KW-1133">Transmembrane helix</keyword>
<dbReference type="GeneID" id="90072183"/>
<evidence type="ECO:0000256" key="6">
    <source>
        <dbReference type="ARBA" id="ARBA00022692"/>
    </source>
</evidence>
<feature type="transmembrane region" description="Helical" evidence="10">
    <location>
        <begin position="232"/>
        <end position="250"/>
    </location>
</feature>
<dbReference type="GO" id="GO:0000022">
    <property type="term" value="P:mitotic spindle elongation"/>
    <property type="evidence" value="ECO:0007669"/>
    <property type="project" value="TreeGrafter"/>
</dbReference>
<evidence type="ECO:0000313" key="13">
    <source>
        <dbReference type="Proteomes" id="UP001360560"/>
    </source>
</evidence>
<keyword evidence="6 10" id="KW-0812">Transmembrane</keyword>
<feature type="domain" description="VTT" evidence="11">
    <location>
        <begin position="101"/>
        <end position="214"/>
    </location>
</feature>
<dbReference type="PANTHER" id="PTHR47549">
    <property type="entry name" value="GOLGI APPARATUS MEMBRANE PROTEIN TVP38-RELATED"/>
    <property type="match status" value="1"/>
</dbReference>
<comment type="subcellular location">
    <subcellularLocation>
        <location evidence="2">Golgi apparatus membrane</location>
        <topology evidence="2">Multi-pass membrane protein</topology>
    </subcellularLocation>
</comment>
<proteinExistence type="inferred from homology"/>
<evidence type="ECO:0000256" key="1">
    <source>
        <dbReference type="ARBA" id="ARBA00002978"/>
    </source>
</evidence>
<dbReference type="EMBL" id="BTFZ01000002">
    <property type="protein sequence ID" value="GMM34204.1"/>
    <property type="molecule type" value="Genomic_DNA"/>
</dbReference>
<dbReference type="Proteomes" id="UP001360560">
    <property type="component" value="Unassembled WGS sequence"/>
</dbReference>
<dbReference type="GO" id="GO:0016192">
    <property type="term" value="P:vesicle-mediated transport"/>
    <property type="evidence" value="ECO:0007669"/>
    <property type="project" value="TreeGrafter"/>
</dbReference>
<comment type="similarity">
    <text evidence="3">Belongs to the TVP38/TMEM64 family.</text>
</comment>
<evidence type="ECO:0000256" key="3">
    <source>
        <dbReference type="ARBA" id="ARBA00008640"/>
    </source>
</evidence>
<evidence type="ECO:0000313" key="12">
    <source>
        <dbReference type="EMBL" id="GMM34204.1"/>
    </source>
</evidence>
<evidence type="ECO:0000256" key="8">
    <source>
        <dbReference type="ARBA" id="ARBA00023034"/>
    </source>
</evidence>
<evidence type="ECO:0000256" key="2">
    <source>
        <dbReference type="ARBA" id="ARBA00004653"/>
    </source>
</evidence>
<dbReference type="RefSeq" id="XP_064851204.1">
    <property type="nucleotide sequence ID" value="XM_064995132.1"/>
</dbReference>
<evidence type="ECO:0000256" key="7">
    <source>
        <dbReference type="ARBA" id="ARBA00022989"/>
    </source>
</evidence>
<dbReference type="InterPro" id="IPR051076">
    <property type="entry name" value="Golgi_membrane_TVP38/TMEM64"/>
</dbReference>
<keyword evidence="9 10" id="KW-0472">Membrane</keyword>
<feature type="transmembrane region" description="Helical" evidence="10">
    <location>
        <begin position="79"/>
        <end position="107"/>
    </location>
</feature>
<keyword evidence="13" id="KW-1185">Reference proteome</keyword>
<evidence type="ECO:0000256" key="10">
    <source>
        <dbReference type="SAM" id="Phobius"/>
    </source>
</evidence>
<evidence type="ECO:0000256" key="9">
    <source>
        <dbReference type="ARBA" id="ARBA00023136"/>
    </source>
</evidence>
<dbReference type="PANTHER" id="PTHR47549:SF1">
    <property type="entry name" value="GOLGI APPARATUS MEMBRANE PROTEIN TVP38"/>
    <property type="match status" value="1"/>
</dbReference>
<reference evidence="12 13" key="1">
    <citation type="journal article" date="2023" name="Elife">
        <title>Identification of key yeast species and microbe-microbe interactions impacting larval growth of Drosophila in the wild.</title>
        <authorList>
            <person name="Mure A."/>
            <person name="Sugiura Y."/>
            <person name="Maeda R."/>
            <person name="Honda K."/>
            <person name="Sakurai N."/>
            <person name="Takahashi Y."/>
            <person name="Watada M."/>
            <person name="Katoh T."/>
            <person name="Gotoh A."/>
            <person name="Gotoh Y."/>
            <person name="Taniguchi I."/>
            <person name="Nakamura K."/>
            <person name="Hayashi T."/>
            <person name="Katayama T."/>
            <person name="Uemura T."/>
            <person name="Hattori Y."/>
        </authorList>
    </citation>
    <scope>NUCLEOTIDE SEQUENCE [LARGE SCALE GENOMIC DNA]</scope>
    <source>
        <strain evidence="12 13">SC-9</strain>
    </source>
</reference>